<dbReference type="PANTHER" id="PTHR28629">
    <property type="entry name" value="TRIOKINASE/FMN CYCLASE"/>
    <property type="match status" value="1"/>
</dbReference>
<keyword evidence="2" id="KW-0547">Nucleotide-binding</keyword>
<feature type="region of interest" description="Disordered" evidence="5">
    <location>
        <begin position="615"/>
        <end position="637"/>
    </location>
</feature>
<dbReference type="FunFam" id="3.40.50.10440:FF:000003">
    <property type="entry name" value="Homodimeric dihydroxyacetone kinase"/>
    <property type="match status" value="1"/>
</dbReference>
<gene>
    <name evidence="8" type="ORF">I6H47_04630</name>
</gene>
<dbReference type="AlphaFoldDB" id="A0A7T4A0U2"/>
<sequence length="637" mass="64759">MARLFNDPNDFVADMSRGLSLAAARWVRAVPGGVVRSTRAPAPTVSLVIGGGSGHFPAFSGLVGPGLAHGAAMGNVFASPSTKQILSVARASDQGRGVLFSYGNYAGDVLNFDQAQEQLRAEGIDTRTVVVTDDIFSAPADEIDRRRGIAGDLAVFKIAGAAAEAGLDLSEVERLAASANDRTRSIGVAFSGCTLPGADAPLFTVADGRMAVGLGIHGEPGIDDVPLPTASQLADLLVTRLLAEAPVTSGRVVPILNGLGTVKYEELYLLYGLIDPLLREAGLVIVDPEVGEFCTSFDMAGLSLTLVWLDDELAPLWDAPCSSAAFTRDALGFAHERVEDDSATSADAGDRDSAAPDTADPDTAAPDTSVPAAGGDAGSPRPTARSRALGREIAAVLTRIAVSIDDAADDLGHLDSIAGDGDHGIGMQRGSKAAALEAEAAAAHDQSAGAVLRVAGEAWADVGGGTSGAIWGRILSSLAAAVDDDPTPEGVAAVLATTLDDVRAFGRVEVGDKTLVDALAPLADEFAEAVAEAAAPGRDSVAPDNPAPDSTSPLPLIAAAAARAAHAADRGADSTADLVARRGRARSHGDKSLGTPDPGAVSLAMIASVVAEELTRRAAPLTTSPPLAPTERKATRS</sequence>
<dbReference type="GO" id="GO:0005829">
    <property type="term" value="C:cytosol"/>
    <property type="evidence" value="ECO:0007669"/>
    <property type="project" value="TreeGrafter"/>
</dbReference>
<dbReference type="GO" id="GO:0019563">
    <property type="term" value="P:glycerol catabolic process"/>
    <property type="evidence" value="ECO:0007669"/>
    <property type="project" value="TreeGrafter"/>
</dbReference>
<dbReference type="GO" id="GO:0004371">
    <property type="term" value="F:glycerone kinase activity"/>
    <property type="evidence" value="ECO:0007669"/>
    <property type="project" value="InterPro"/>
</dbReference>
<dbReference type="SMART" id="SM01120">
    <property type="entry name" value="Dak2"/>
    <property type="match status" value="1"/>
</dbReference>
<keyword evidence="3 8" id="KW-0418">Kinase</keyword>
<dbReference type="Proteomes" id="UP000595374">
    <property type="component" value="Chromosome"/>
</dbReference>
<evidence type="ECO:0000259" key="7">
    <source>
        <dbReference type="PROSITE" id="PS51481"/>
    </source>
</evidence>
<keyword evidence="4" id="KW-0067">ATP-binding</keyword>
<evidence type="ECO:0000256" key="2">
    <source>
        <dbReference type="ARBA" id="ARBA00022741"/>
    </source>
</evidence>
<evidence type="ECO:0000256" key="5">
    <source>
        <dbReference type="SAM" id="MobiDB-lite"/>
    </source>
</evidence>
<feature type="domain" description="DhaL" evidence="6">
    <location>
        <begin position="391"/>
        <end position="612"/>
    </location>
</feature>
<evidence type="ECO:0000256" key="3">
    <source>
        <dbReference type="ARBA" id="ARBA00022777"/>
    </source>
</evidence>
<evidence type="ECO:0000259" key="6">
    <source>
        <dbReference type="PROSITE" id="PS51480"/>
    </source>
</evidence>
<dbReference type="EMBL" id="CP065989">
    <property type="protein sequence ID" value="QQB15243.1"/>
    <property type="molecule type" value="Genomic_DNA"/>
</dbReference>
<feature type="region of interest" description="Disordered" evidence="5">
    <location>
        <begin position="338"/>
        <end position="385"/>
    </location>
</feature>
<dbReference type="RefSeq" id="WP_198500264.1">
    <property type="nucleotide sequence ID" value="NZ_CP065989.1"/>
</dbReference>
<proteinExistence type="predicted"/>
<dbReference type="PANTHER" id="PTHR28629:SF4">
    <property type="entry name" value="TRIOKINASE_FMN CYCLASE"/>
    <property type="match status" value="1"/>
</dbReference>
<dbReference type="InterPro" id="IPR050861">
    <property type="entry name" value="Dihydroxyacetone_Kinase"/>
</dbReference>
<dbReference type="GO" id="GO:0006796">
    <property type="term" value="P:phosphate-containing compound metabolic process"/>
    <property type="evidence" value="ECO:0007669"/>
    <property type="project" value="UniProtKB-ARBA"/>
</dbReference>
<dbReference type="Pfam" id="PF02733">
    <property type="entry name" value="Dak1"/>
    <property type="match status" value="1"/>
</dbReference>
<dbReference type="InterPro" id="IPR004007">
    <property type="entry name" value="DhaL_dom"/>
</dbReference>
<dbReference type="PROSITE" id="PS51481">
    <property type="entry name" value="DHAK"/>
    <property type="match status" value="1"/>
</dbReference>
<dbReference type="Gene3D" id="3.40.50.10440">
    <property type="entry name" value="Dihydroxyacetone kinase, domain 1"/>
    <property type="match status" value="1"/>
</dbReference>
<dbReference type="SUPFAM" id="SSF101473">
    <property type="entry name" value="DhaL-like"/>
    <property type="match status" value="1"/>
</dbReference>
<dbReference type="Gene3D" id="1.25.40.340">
    <property type="match status" value="1"/>
</dbReference>
<evidence type="ECO:0000313" key="9">
    <source>
        <dbReference type="Proteomes" id="UP000595374"/>
    </source>
</evidence>
<dbReference type="FunFam" id="1.25.40.340:FF:000002">
    <property type="entry name" value="Dihydroxyacetone kinase, L subunit"/>
    <property type="match status" value="1"/>
</dbReference>
<dbReference type="InterPro" id="IPR036117">
    <property type="entry name" value="DhaL_dom_sf"/>
</dbReference>
<protein>
    <submittedName>
        <fullName evidence="8">Dihydroxyacetone kinase family protein</fullName>
    </submittedName>
</protein>
<feature type="domain" description="DhaK" evidence="7">
    <location>
        <begin position="7"/>
        <end position="326"/>
    </location>
</feature>
<feature type="region of interest" description="Disordered" evidence="5">
    <location>
        <begin position="534"/>
        <end position="553"/>
    </location>
</feature>
<dbReference type="Gene3D" id="3.30.1180.20">
    <property type="entry name" value="Dihydroxyacetone kinase, domain 2"/>
    <property type="match status" value="1"/>
</dbReference>
<dbReference type="Pfam" id="PF02734">
    <property type="entry name" value="Dak2"/>
    <property type="match status" value="2"/>
</dbReference>
<evidence type="ECO:0000256" key="1">
    <source>
        <dbReference type="ARBA" id="ARBA00022679"/>
    </source>
</evidence>
<evidence type="ECO:0000313" key="8">
    <source>
        <dbReference type="EMBL" id="QQB15243.1"/>
    </source>
</evidence>
<organism evidence="8 9">
    <name type="scientific">Brevibacterium casei</name>
    <dbReference type="NCBI Taxonomy" id="33889"/>
    <lineage>
        <taxon>Bacteria</taxon>
        <taxon>Bacillati</taxon>
        <taxon>Actinomycetota</taxon>
        <taxon>Actinomycetes</taxon>
        <taxon>Micrococcales</taxon>
        <taxon>Brevibacteriaceae</taxon>
        <taxon>Brevibacterium</taxon>
    </lineage>
</organism>
<name>A0A7T4A0U2_9MICO</name>
<accession>A0A7T4A0U2</accession>
<dbReference type="NCBIfam" id="NF011049">
    <property type="entry name" value="PRK14479.1"/>
    <property type="match status" value="1"/>
</dbReference>
<dbReference type="PROSITE" id="PS51480">
    <property type="entry name" value="DHAL"/>
    <property type="match status" value="1"/>
</dbReference>
<dbReference type="InterPro" id="IPR004006">
    <property type="entry name" value="DhaK_dom"/>
</dbReference>
<keyword evidence="1" id="KW-0808">Transferase</keyword>
<feature type="compositionally biased region" description="Low complexity" evidence="5">
    <location>
        <begin position="355"/>
        <end position="373"/>
    </location>
</feature>
<dbReference type="GO" id="GO:0005524">
    <property type="term" value="F:ATP binding"/>
    <property type="evidence" value="ECO:0007669"/>
    <property type="project" value="UniProtKB-KW"/>
</dbReference>
<reference evidence="8 9" key="1">
    <citation type="submission" date="2020-12" db="EMBL/GenBank/DDBJ databases">
        <title>FDA dAtabase for Regulatory Grade micrObial Sequences (FDA-ARGOS): Supporting development and validation of Infectious Disease Dx tests.</title>
        <authorList>
            <person name="Sproer C."/>
            <person name="Gronow S."/>
            <person name="Severitt S."/>
            <person name="Schroder I."/>
            <person name="Tallon L."/>
            <person name="Sadzewicz L."/>
            <person name="Zhao X."/>
            <person name="Boylan J."/>
            <person name="Ott S."/>
            <person name="Bowen H."/>
            <person name="Vavikolanu K."/>
            <person name="Mehta A."/>
            <person name="Aluvathingal J."/>
            <person name="Nadendla S."/>
            <person name="Lowell S."/>
            <person name="Myers T."/>
            <person name="Yan Y."/>
            <person name="Sichtig H."/>
        </authorList>
    </citation>
    <scope>NUCLEOTIDE SEQUENCE [LARGE SCALE GENOMIC DNA]</scope>
    <source>
        <strain evidence="8 9">FDAARGOS_990</strain>
    </source>
</reference>
<evidence type="ECO:0000256" key="4">
    <source>
        <dbReference type="ARBA" id="ARBA00022840"/>
    </source>
</evidence>
<dbReference type="SUPFAM" id="SSF82549">
    <property type="entry name" value="DAK1/DegV-like"/>
    <property type="match status" value="1"/>
</dbReference>